<evidence type="ECO:0000313" key="2">
    <source>
        <dbReference type="EMBL" id="KUI60279.1"/>
    </source>
</evidence>
<protein>
    <submittedName>
        <fullName evidence="2">dTDP-glucose 4,6-dehydratase</fullName>
    </submittedName>
</protein>
<dbReference type="SUPFAM" id="SSF51735">
    <property type="entry name" value="NAD(P)-binding Rossmann-fold domains"/>
    <property type="match status" value="1"/>
</dbReference>
<dbReference type="InterPro" id="IPR001509">
    <property type="entry name" value="Epimerase_deHydtase"/>
</dbReference>
<feature type="domain" description="NAD-dependent epimerase/dehydratase" evidence="1">
    <location>
        <begin position="4"/>
        <end position="82"/>
    </location>
</feature>
<dbReference type="PANTHER" id="PTHR48079">
    <property type="entry name" value="PROTEIN YEEZ"/>
    <property type="match status" value="1"/>
</dbReference>
<gene>
    <name evidence="2" type="ORF">VP1G_07518</name>
</gene>
<keyword evidence="3" id="KW-1185">Reference proteome</keyword>
<dbReference type="AlphaFoldDB" id="A0A194V8R8"/>
<feature type="domain" description="NAD-dependent epimerase/dehydratase" evidence="1">
    <location>
        <begin position="154"/>
        <end position="235"/>
    </location>
</feature>
<evidence type="ECO:0000313" key="3">
    <source>
        <dbReference type="Proteomes" id="UP000078576"/>
    </source>
</evidence>
<sequence length="355" mass="38392">MVRVFLTGITGYTGGDIFHVLNEAHPDYEYSVLVRNESKAAPVKQRYPNIRVVYGSLDDSKLLEEEAAKTDILVHTADASDHEGAAKAFTAGLAAGHSKDNPAYWIHTGGTGILTYQDADADRYGEALAYEPYNDLEGVDALTHLPDHAFHRNVDKIVLAAGENPAIKSAIICPPTIYGKGRGVGNTTSRQVYVMARTTLIRGKAPIIGSGKSEWDHVHVHDLSDLYLRMVNAAVSLSPEIDSHIWGPAEGYLLADGGVHLWSEVAQWVADAAHAKGYIKEAALELTDSAKSLEVTYAKEIAGFEAVSYGLNSRGQGKRARKYLGWNPTGPSLKKEVPNIVDVEAGSLGLKPSQF</sequence>
<dbReference type="OrthoDB" id="2130169at2759"/>
<dbReference type="Gene3D" id="3.40.50.720">
    <property type="entry name" value="NAD(P)-binding Rossmann-like Domain"/>
    <property type="match status" value="1"/>
</dbReference>
<proteinExistence type="predicted"/>
<dbReference type="PANTHER" id="PTHR48079:SF6">
    <property type="entry name" value="NAD(P)-BINDING DOMAIN-CONTAINING PROTEIN-RELATED"/>
    <property type="match status" value="1"/>
</dbReference>
<dbReference type="GO" id="GO:0004029">
    <property type="term" value="F:aldehyde dehydrogenase (NAD+) activity"/>
    <property type="evidence" value="ECO:0007669"/>
    <property type="project" value="TreeGrafter"/>
</dbReference>
<dbReference type="GO" id="GO:0005737">
    <property type="term" value="C:cytoplasm"/>
    <property type="evidence" value="ECO:0007669"/>
    <property type="project" value="TreeGrafter"/>
</dbReference>
<dbReference type="Pfam" id="PF01370">
    <property type="entry name" value="Epimerase"/>
    <property type="match status" value="2"/>
</dbReference>
<dbReference type="InterPro" id="IPR036291">
    <property type="entry name" value="NAD(P)-bd_dom_sf"/>
</dbReference>
<organism evidence="2 3">
    <name type="scientific">Cytospora mali</name>
    <name type="common">Apple Valsa canker fungus</name>
    <name type="synonym">Valsa mali</name>
    <dbReference type="NCBI Taxonomy" id="578113"/>
    <lineage>
        <taxon>Eukaryota</taxon>
        <taxon>Fungi</taxon>
        <taxon>Dikarya</taxon>
        <taxon>Ascomycota</taxon>
        <taxon>Pezizomycotina</taxon>
        <taxon>Sordariomycetes</taxon>
        <taxon>Sordariomycetidae</taxon>
        <taxon>Diaporthales</taxon>
        <taxon>Cytosporaceae</taxon>
        <taxon>Cytospora</taxon>
    </lineage>
</organism>
<name>A0A194V8R8_CYTMA</name>
<dbReference type="STRING" id="694573.A0A194V8R8"/>
<evidence type="ECO:0000259" key="1">
    <source>
        <dbReference type="Pfam" id="PF01370"/>
    </source>
</evidence>
<dbReference type="Proteomes" id="UP000078576">
    <property type="component" value="Unassembled WGS sequence"/>
</dbReference>
<reference evidence="3" key="1">
    <citation type="submission" date="2014-12" db="EMBL/GenBank/DDBJ databases">
        <title>Genome Sequence of Valsa Canker Pathogens Uncovers a Specific Adaption of Colonization on Woody Bark.</title>
        <authorList>
            <person name="Yin Z."/>
            <person name="Liu H."/>
            <person name="Gao X."/>
            <person name="Li Z."/>
            <person name="Song N."/>
            <person name="Ke X."/>
            <person name="Dai Q."/>
            <person name="Wu Y."/>
            <person name="Sun Y."/>
            <person name="Xu J.-R."/>
            <person name="Kang Z.K."/>
            <person name="Wang L."/>
            <person name="Huang L."/>
        </authorList>
    </citation>
    <scope>NUCLEOTIDE SEQUENCE [LARGE SCALE GENOMIC DNA]</scope>
    <source>
        <strain evidence="3">SXYL134</strain>
    </source>
</reference>
<accession>A0A194V8R8</accession>
<dbReference type="EMBL" id="KN714747">
    <property type="protein sequence ID" value="KUI60279.1"/>
    <property type="molecule type" value="Genomic_DNA"/>
</dbReference>
<dbReference type="InterPro" id="IPR051783">
    <property type="entry name" value="NAD(P)-dependent_oxidoreduct"/>
</dbReference>